<accession>A0A3E2NCR4</accession>
<evidence type="ECO:0000259" key="3">
    <source>
        <dbReference type="Pfam" id="PF05065"/>
    </source>
</evidence>
<dbReference type="Proteomes" id="UP000260680">
    <property type="component" value="Unassembled WGS sequence"/>
</dbReference>
<gene>
    <name evidence="4" type="ORF">DS742_11795</name>
</gene>
<proteinExistence type="predicted"/>
<comment type="caution">
    <text evidence="4">The sequence shown here is derived from an EMBL/GenBank/DDBJ whole genome shotgun (WGS) entry which is preliminary data.</text>
</comment>
<sequence>MEKEKYLSAREALLNESEQLTNEGKIEDAKAKVKEVETLDNQWEESKLLNANVEALRDKTKGINMENASVATGTVTMIDSVSMEAVQNNVSTDENKVYENAWAKTMQGKQLDSGEKKVFDKKNLEFNNAYTHDTSNTSVLIPETVVAGIWKRATEMYPLLADVKKFNVRGTLTIKKHSGIAAGDAAFYAEGTATADEQNTFAELTLSGCELAKAITITWKLRSMAVEEFIPFIQNELAERIGVALGTAVAKGKGATATPKEPEGIETALLAESSTPQVVEYDPEATTPIPLSYTMFTSAIGKIHSSYLSTAAIYASNATIWGQLANLLDGQGRPLFIPDVTAGGVGRMFGMVVKPDAGITTGSILIGNPMQGYVMNTNEPMSVATEEHVKARTVDYAAYTIVDGGVLDTKAFALIRNKPAA</sequence>
<dbReference type="Pfam" id="PF05065">
    <property type="entry name" value="Phage_capsid"/>
    <property type="match status" value="1"/>
</dbReference>
<dbReference type="EMBL" id="QOHO01000031">
    <property type="protein sequence ID" value="RFZ78786.1"/>
    <property type="molecule type" value="Genomic_DNA"/>
</dbReference>
<feature type="domain" description="Phage capsid-like C-terminal" evidence="3">
    <location>
        <begin position="138"/>
        <end position="415"/>
    </location>
</feature>
<evidence type="ECO:0000256" key="2">
    <source>
        <dbReference type="SAM" id="Coils"/>
    </source>
</evidence>
<comment type="subcellular location">
    <subcellularLocation>
        <location evidence="1">Virion</location>
    </subcellularLocation>
</comment>
<dbReference type="OrthoDB" id="9786516at2"/>
<evidence type="ECO:0000313" key="4">
    <source>
        <dbReference type="EMBL" id="RFZ78786.1"/>
    </source>
</evidence>
<keyword evidence="2" id="KW-0175">Coiled coil</keyword>
<feature type="coiled-coil region" evidence="2">
    <location>
        <begin position="3"/>
        <end position="46"/>
    </location>
</feature>
<dbReference type="RefSeq" id="WP_117417212.1">
    <property type="nucleotide sequence ID" value="NZ_QOHO01000031.1"/>
</dbReference>
<organism evidence="4 5">
    <name type="scientific">Lacrimispora amygdalina</name>
    <dbReference type="NCBI Taxonomy" id="253257"/>
    <lineage>
        <taxon>Bacteria</taxon>
        <taxon>Bacillati</taxon>
        <taxon>Bacillota</taxon>
        <taxon>Clostridia</taxon>
        <taxon>Lachnospirales</taxon>
        <taxon>Lachnospiraceae</taxon>
        <taxon>Lacrimispora</taxon>
    </lineage>
</organism>
<name>A0A3E2NCR4_9FIRM</name>
<dbReference type="SUPFAM" id="SSF56563">
    <property type="entry name" value="Major capsid protein gp5"/>
    <property type="match status" value="1"/>
</dbReference>
<dbReference type="InterPro" id="IPR024455">
    <property type="entry name" value="Phage_capsid"/>
</dbReference>
<protein>
    <submittedName>
        <fullName evidence="4">Phage major capsid protein</fullName>
    </submittedName>
</protein>
<evidence type="ECO:0000256" key="1">
    <source>
        <dbReference type="ARBA" id="ARBA00004328"/>
    </source>
</evidence>
<evidence type="ECO:0000313" key="5">
    <source>
        <dbReference type="Proteomes" id="UP000260680"/>
    </source>
</evidence>
<dbReference type="AlphaFoldDB" id="A0A3E2NCR4"/>
<dbReference type="InterPro" id="IPR054612">
    <property type="entry name" value="Phage_capsid-like_C"/>
</dbReference>
<reference evidence="4 5" key="1">
    <citation type="submission" date="2018-07" db="EMBL/GenBank/DDBJ databases">
        <title>New species, Clostridium PI-S10-A1B.</title>
        <authorList>
            <person name="Krishna G."/>
            <person name="Summeta K."/>
            <person name="Shikha S."/>
            <person name="Prabhu P.B."/>
            <person name="Suresh K."/>
        </authorList>
    </citation>
    <scope>NUCLEOTIDE SEQUENCE [LARGE SCALE GENOMIC DNA]</scope>
    <source>
        <strain evidence="4 5">PI-S10-A1B</strain>
    </source>
</reference>
<dbReference type="NCBIfam" id="TIGR01554">
    <property type="entry name" value="major_cap_HK97"/>
    <property type="match status" value="1"/>
</dbReference>